<dbReference type="InterPro" id="IPR005720">
    <property type="entry name" value="Dihydroorotate_DH_cat"/>
</dbReference>
<gene>
    <name evidence="8" type="ORF">DRP43_04185</name>
</gene>
<dbReference type="Gene3D" id="3.20.20.70">
    <property type="entry name" value="Aldolase class I"/>
    <property type="match status" value="1"/>
</dbReference>
<keyword evidence="5" id="KW-0665">Pyrimidine biosynthesis</keyword>
<dbReference type="GO" id="GO:0006207">
    <property type="term" value="P:'de novo' pyrimidine nucleobase biosynthetic process"/>
    <property type="evidence" value="ECO:0007669"/>
    <property type="project" value="InterPro"/>
</dbReference>
<dbReference type="UniPathway" id="UPA00070"/>
<dbReference type="PANTHER" id="PTHR48109:SF1">
    <property type="entry name" value="DIHYDROOROTATE DEHYDROGENASE (FUMARATE)"/>
    <property type="match status" value="1"/>
</dbReference>
<dbReference type="SUPFAM" id="SSF51395">
    <property type="entry name" value="FMN-linked oxidoreductases"/>
    <property type="match status" value="1"/>
</dbReference>
<comment type="caution">
    <text evidence="8">The sequence shown here is derived from an EMBL/GenBank/DDBJ whole genome shotgun (WGS) entry which is preliminary data.</text>
</comment>
<keyword evidence="4" id="KW-0288">FMN</keyword>
<dbReference type="GO" id="GO:0044205">
    <property type="term" value="P:'de novo' UMP biosynthetic process"/>
    <property type="evidence" value="ECO:0007669"/>
    <property type="project" value="UniProtKB-UniPathway"/>
</dbReference>
<accession>A0A660SGC6</accession>
<comment type="cofactor">
    <cofactor evidence="1">
        <name>FMN</name>
        <dbReference type="ChEBI" id="CHEBI:58210"/>
    </cofactor>
</comment>
<evidence type="ECO:0000256" key="1">
    <source>
        <dbReference type="ARBA" id="ARBA00001917"/>
    </source>
</evidence>
<dbReference type="GO" id="GO:0005737">
    <property type="term" value="C:cytoplasm"/>
    <property type="evidence" value="ECO:0007669"/>
    <property type="project" value="InterPro"/>
</dbReference>
<protein>
    <submittedName>
        <fullName evidence="8">Dihydroorotate dehydrogenase</fullName>
    </submittedName>
</protein>
<evidence type="ECO:0000313" key="9">
    <source>
        <dbReference type="Proteomes" id="UP000271125"/>
    </source>
</evidence>
<evidence type="ECO:0000259" key="7">
    <source>
        <dbReference type="Pfam" id="PF01180"/>
    </source>
</evidence>
<name>A0A660SGC6_UNCT6</name>
<evidence type="ECO:0000256" key="5">
    <source>
        <dbReference type="ARBA" id="ARBA00022975"/>
    </source>
</evidence>
<feature type="domain" description="Dihydroorotate dehydrogenase catalytic" evidence="7">
    <location>
        <begin position="3"/>
        <end position="96"/>
    </location>
</feature>
<evidence type="ECO:0000313" key="8">
    <source>
        <dbReference type="EMBL" id="RKX69622.1"/>
    </source>
</evidence>
<feature type="non-terminal residue" evidence="8">
    <location>
        <position position="1"/>
    </location>
</feature>
<evidence type="ECO:0000256" key="6">
    <source>
        <dbReference type="ARBA" id="ARBA00023002"/>
    </source>
</evidence>
<dbReference type="Proteomes" id="UP000271125">
    <property type="component" value="Unassembled WGS sequence"/>
</dbReference>
<evidence type="ECO:0000256" key="3">
    <source>
        <dbReference type="ARBA" id="ARBA00022630"/>
    </source>
</evidence>
<evidence type="ECO:0000256" key="4">
    <source>
        <dbReference type="ARBA" id="ARBA00022643"/>
    </source>
</evidence>
<reference evidence="8 9" key="1">
    <citation type="submission" date="2018-06" db="EMBL/GenBank/DDBJ databases">
        <title>Extensive metabolic versatility and redundancy in microbially diverse, dynamic hydrothermal sediments.</title>
        <authorList>
            <person name="Dombrowski N."/>
            <person name="Teske A."/>
            <person name="Baker B.J."/>
        </authorList>
    </citation>
    <scope>NUCLEOTIDE SEQUENCE [LARGE SCALE GENOMIC DNA]</scope>
    <source>
        <strain evidence="8">B10_G13</strain>
    </source>
</reference>
<dbReference type="GO" id="GO:0004152">
    <property type="term" value="F:dihydroorotate dehydrogenase activity"/>
    <property type="evidence" value="ECO:0007669"/>
    <property type="project" value="UniProtKB-ARBA"/>
</dbReference>
<proteinExistence type="predicted"/>
<dbReference type="InterPro" id="IPR013785">
    <property type="entry name" value="Aldolase_TIM"/>
</dbReference>
<evidence type="ECO:0000256" key="2">
    <source>
        <dbReference type="ARBA" id="ARBA00004725"/>
    </source>
</evidence>
<keyword evidence="3" id="KW-0285">Flavoprotein</keyword>
<comment type="pathway">
    <text evidence="2">Pyrimidine metabolism; UMP biosynthesis via de novo pathway.</text>
</comment>
<dbReference type="InterPro" id="IPR050074">
    <property type="entry name" value="DHO_dehydrogenase"/>
</dbReference>
<sequence>VNTYLGMSIDIETCYSRIGKDYGGYSGPAIKPMALKLVYDISNAVDIPIIGIGGISSGSDAIEFLIAGASLIQVGSIIFRNPQIAFEINTFIENYMDRKSINDLNEIIGTFKGSI</sequence>
<dbReference type="Pfam" id="PF01180">
    <property type="entry name" value="DHO_dh"/>
    <property type="match status" value="1"/>
</dbReference>
<dbReference type="PANTHER" id="PTHR48109">
    <property type="entry name" value="DIHYDROOROTATE DEHYDROGENASE (QUINONE), MITOCHONDRIAL-RELATED"/>
    <property type="match status" value="1"/>
</dbReference>
<dbReference type="EMBL" id="QNBD01000179">
    <property type="protein sequence ID" value="RKX69622.1"/>
    <property type="molecule type" value="Genomic_DNA"/>
</dbReference>
<dbReference type="InterPro" id="IPR001295">
    <property type="entry name" value="Dihydroorotate_DH_CS"/>
</dbReference>
<organism evidence="8 9">
    <name type="scientific">candidate division TA06 bacterium</name>
    <dbReference type="NCBI Taxonomy" id="2250710"/>
    <lineage>
        <taxon>Bacteria</taxon>
        <taxon>Bacteria division TA06</taxon>
    </lineage>
</organism>
<dbReference type="AlphaFoldDB" id="A0A660SGC6"/>
<dbReference type="PROSITE" id="PS00912">
    <property type="entry name" value="DHODEHASE_2"/>
    <property type="match status" value="1"/>
</dbReference>
<keyword evidence="6" id="KW-0560">Oxidoreductase</keyword>